<dbReference type="InterPro" id="IPR036388">
    <property type="entry name" value="WH-like_DNA-bd_sf"/>
</dbReference>
<dbReference type="STRING" id="1117943.SFHH103_02585"/>
<dbReference type="Pfam" id="PF00891">
    <property type="entry name" value="Methyltransf_2"/>
    <property type="match status" value="1"/>
</dbReference>
<name>G9AAH6_SINF1</name>
<evidence type="ECO:0000256" key="3">
    <source>
        <dbReference type="ARBA" id="ARBA00022691"/>
    </source>
</evidence>
<feature type="domain" description="O-methyltransferase C-terminal" evidence="5">
    <location>
        <begin position="121"/>
        <end position="319"/>
    </location>
</feature>
<dbReference type="SUPFAM" id="SSF46785">
    <property type="entry name" value="Winged helix' DNA-binding domain"/>
    <property type="match status" value="1"/>
</dbReference>
<proteinExistence type="predicted"/>
<evidence type="ECO:0000313" key="6">
    <source>
        <dbReference type="EMBL" id="CCE97080.1"/>
    </source>
</evidence>
<dbReference type="HOGENOM" id="CLU_005533_12_0_5"/>
<protein>
    <recommendedName>
        <fullName evidence="5">O-methyltransferase C-terminal domain-containing protein</fullName>
    </recommendedName>
</protein>
<evidence type="ECO:0000313" key="7">
    <source>
        <dbReference type="Proteomes" id="UP000007735"/>
    </source>
</evidence>
<evidence type="ECO:0000256" key="4">
    <source>
        <dbReference type="PIRSR" id="PIRSR005739-1"/>
    </source>
</evidence>
<dbReference type="GO" id="GO:0032259">
    <property type="term" value="P:methylation"/>
    <property type="evidence" value="ECO:0007669"/>
    <property type="project" value="UniProtKB-KW"/>
</dbReference>
<feature type="active site" description="Proton acceptor" evidence="4">
    <location>
        <position position="245"/>
    </location>
</feature>
<keyword evidence="3" id="KW-0949">S-adenosyl-L-methionine</keyword>
<dbReference type="PIRSF" id="PIRSF005739">
    <property type="entry name" value="O-mtase"/>
    <property type="match status" value="1"/>
</dbReference>
<dbReference type="KEGG" id="sfh:SFHH103_02585"/>
<dbReference type="Gene3D" id="3.40.50.150">
    <property type="entry name" value="Vaccinia Virus protein VP39"/>
    <property type="match status" value="1"/>
</dbReference>
<gene>
    <name evidence="6" type="ordered locus">SFHH103_02585</name>
</gene>
<accession>G9AAH6</accession>
<dbReference type="Gene3D" id="1.10.10.10">
    <property type="entry name" value="Winged helix-like DNA-binding domain superfamily/Winged helix DNA-binding domain"/>
    <property type="match status" value="1"/>
</dbReference>
<dbReference type="RefSeq" id="WP_014329510.1">
    <property type="nucleotide sequence ID" value="NC_016812.1"/>
</dbReference>
<sequence>MSGCGDDDRLALDLLIRGFQVSRIIRLVADLEIADRIAPETSMSIAALARESGVLAAPLLRAVRAGAAFGIFRLDQNGNVAHTPRSLLLRADAPQSLSHSARFWTTPGSWRAWEFLDVALHDRVPHEAAWGTDRFSYLRDHPAEGRLFDAFMAHFPDNRHNAVADSYDFSGTGLVVDVGGGNGETLRRIIARHPGLRGILFDRADVIAAVPPAMLAEGRMTTQAGSFFEKLPSGADCYMLVRVLHDWPDEAALRILQSCRAATPEGSRLLIVEALMPVDPSLGRQTEYLIDMQMMAMFGRARERTEAEYGGLLAEAGFELTKVMPTASPVSILEAAPS</sequence>
<evidence type="ECO:0000256" key="2">
    <source>
        <dbReference type="ARBA" id="ARBA00022679"/>
    </source>
</evidence>
<dbReference type="InterPro" id="IPR001077">
    <property type="entry name" value="COMT_C"/>
</dbReference>
<dbReference type="AlphaFoldDB" id="G9AAH6"/>
<dbReference type="PANTHER" id="PTHR43712">
    <property type="entry name" value="PUTATIVE (AFU_ORTHOLOGUE AFUA_4G14580)-RELATED"/>
    <property type="match status" value="1"/>
</dbReference>
<dbReference type="eggNOG" id="COG2226">
    <property type="taxonomic scope" value="Bacteria"/>
</dbReference>
<evidence type="ECO:0000256" key="1">
    <source>
        <dbReference type="ARBA" id="ARBA00022603"/>
    </source>
</evidence>
<organism evidence="6 7">
    <name type="scientific">Sinorhizobium fredii (strain HH103)</name>
    <dbReference type="NCBI Taxonomy" id="1117943"/>
    <lineage>
        <taxon>Bacteria</taxon>
        <taxon>Pseudomonadati</taxon>
        <taxon>Pseudomonadota</taxon>
        <taxon>Alphaproteobacteria</taxon>
        <taxon>Hyphomicrobiales</taxon>
        <taxon>Rhizobiaceae</taxon>
        <taxon>Sinorhizobium/Ensifer group</taxon>
        <taxon>Sinorhizobium</taxon>
    </lineage>
</organism>
<dbReference type="Proteomes" id="UP000007735">
    <property type="component" value="Chromosome"/>
</dbReference>
<dbReference type="PROSITE" id="PS51683">
    <property type="entry name" value="SAM_OMT_II"/>
    <property type="match status" value="1"/>
</dbReference>
<dbReference type="EMBL" id="HE616890">
    <property type="protein sequence ID" value="CCE97080.1"/>
    <property type="molecule type" value="Genomic_DNA"/>
</dbReference>
<dbReference type="PATRIC" id="fig|380.5.peg.2751"/>
<dbReference type="InterPro" id="IPR016461">
    <property type="entry name" value="COMT-like"/>
</dbReference>
<dbReference type="PANTHER" id="PTHR43712:SF2">
    <property type="entry name" value="O-METHYLTRANSFERASE CICE"/>
    <property type="match status" value="1"/>
</dbReference>
<dbReference type="InterPro" id="IPR029063">
    <property type="entry name" value="SAM-dependent_MTases_sf"/>
</dbReference>
<reference evidence="6 7" key="1">
    <citation type="journal article" date="2012" name="J. Bacteriol.">
        <title>Genome sequence of the soybean symbiont Sinorhizobium fredii HH103.</title>
        <authorList>
            <person name="Weidner S."/>
            <person name="Becker A."/>
            <person name="Bonilla I."/>
            <person name="Jaenicke S."/>
            <person name="Lloret J."/>
            <person name="Margaret I."/>
            <person name="Puhler A."/>
            <person name="Ruiz-Sainz J.E."/>
            <person name="Schneiker-Bekel S."/>
            <person name="Szczepanowski R."/>
            <person name="Vinardell J.M."/>
            <person name="Zehner S."/>
            <person name="Gottfert M."/>
        </authorList>
    </citation>
    <scope>NUCLEOTIDE SEQUENCE [LARGE SCALE GENOMIC DNA]</scope>
    <source>
        <strain evidence="6 7">HH103</strain>
    </source>
</reference>
<keyword evidence="1" id="KW-0489">Methyltransferase</keyword>
<keyword evidence="2" id="KW-0808">Transferase</keyword>
<evidence type="ECO:0000259" key="5">
    <source>
        <dbReference type="Pfam" id="PF00891"/>
    </source>
</evidence>
<dbReference type="GO" id="GO:0008171">
    <property type="term" value="F:O-methyltransferase activity"/>
    <property type="evidence" value="ECO:0007669"/>
    <property type="project" value="InterPro"/>
</dbReference>
<dbReference type="SUPFAM" id="SSF53335">
    <property type="entry name" value="S-adenosyl-L-methionine-dependent methyltransferases"/>
    <property type="match status" value="1"/>
</dbReference>
<dbReference type="InterPro" id="IPR036390">
    <property type="entry name" value="WH_DNA-bd_sf"/>
</dbReference>